<reference evidence="2 3" key="1">
    <citation type="submission" date="2023-01" db="EMBL/GenBank/DDBJ databases">
        <title>Analysis of 21 Apiospora genomes using comparative genomics revels a genus with tremendous synthesis potential of carbohydrate active enzymes and secondary metabolites.</title>
        <authorList>
            <person name="Sorensen T."/>
        </authorList>
    </citation>
    <scope>NUCLEOTIDE SEQUENCE [LARGE SCALE GENOMIC DNA]</scope>
    <source>
        <strain evidence="2 3">CBS 20057</strain>
    </source>
</reference>
<gene>
    <name evidence="2" type="ORF">PG991_011855</name>
</gene>
<organism evidence="2 3">
    <name type="scientific">Apiospora marii</name>
    <dbReference type="NCBI Taxonomy" id="335849"/>
    <lineage>
        <taxon>Eukaryota</taxon>
        <taxon>Fungi</taxon>
        <taxon>Dikarya</taxon>
        <taxon>Ascomycota</taxon>
        <taxon>Pezizomycotina</taxon>
        <taxon>Sordariomycetes</taxon>
        <taxon>Xylariomycetidae</taxon>
        <taxon>Amphisphaeriales</taxon>
        <taxon>Apiosporaceae</taxon>
        <taxon>Apiospora</taxon>
    </lineage>
</organism>
<evidence type="ECO:0000313" key="3">
    <source>
        <dbReference type="Proteomes" id="UP001396898"/>
    </source>
</evidence>
<name>A0ABR1RGD1_9PEZI</name>
<accession>A0ABR1RGD1</accession>
<keyword evidence="1" id="KW-0732">Signal</keyword>
<sequence length="198" mass="21245">MSRSQNAALVFVAVALLFLFWKDSAAADSFPLTTGSSTPNSATTSMASNLEVSIRHAGEHKLALAVTNTGDKPLNVLTWNSPLDPLALKLGLVELVPAGSSSAEPIQMHTIQIRRKMPPEADSVVTIQAGEKQENVLELGEPVVPADKLRGKMTVRCKGAWMGVWGADDFKAEELKKIGSAEETRFGDFEAELTAVEL</sequence>
<evidence type="ECO:0000313" key="2">
    <source>
        <dbReference type="EMBL" id="KAK8009304.1"/>
    </source>
</evidence>
<dbReference type="EMBL" id="JAQQWI010000016">
    <property type="protein sequence ID" value="KAK8009304.1"/>
    <property type="molecule type" value="Genomic_DNA"/>
</dbReference>
<keyword evidence="3" id="KW-1185">Reference proteome</keyword>
<evidence type="ECO:0008006" key="4">
    <source>
        <dbReference type="Google" id="ProtNLM"/>
    </source>
</evidence>
<evidence type="ECO:0000256" key="1">
    <source>
        <dbReference type="SAM" id="SignalP"/>
    </source>
</evidence>
<protein>
    <recommendedName>
        <fullName evidence="4">Secreted protein</fullName>
    </recommendedName>
</protein>
<comment type="caution">
    <text evidence="2">The sequence shown here is derived from an EMBL/GenBank/DDBJ whole genome shotgun (WGS) entry which is preliminary data.</text>
</comment>
<feature type="signal peptide" evidence="1">
    <location>
        <begin position="1"/>
        <end position="27"/>
    </location>
</feature>
<dbReference type="Gene3D" id="2.60.40.2970">
    <property type="match status" value="1"/>
</dbReference>
<dbReference type="Proteomes" id="UP001396898">
    <property type="component" value="Unassembled WGS sequence"/>
</dbReference>
<proteinExistence type="predicted"/>
<feature type="chain" id="PRO_5046539350" description="Secreted protein" evidence="1">
    <location>
        <begin position="28"/>
        <end position="198"/>
    </location>
</feature>